<organism evidence="2">
    <name type="scientific">mine drainage metagenome</name>
    <dbReference type="NCBI Taxonomy" id="410659"/>
    <lineage>
        <taxon>unclassified sequences</taxon>
        <taxon>metagenomes</taxon>
        <taxon>ecological metagenomes</taxon>
    </lineage>
</organism>
<accession>E6QQU4</accession>
<evidence type="ECO:0000313" key="2">
    <source>
        <dbReference type="EMBL" id="CBI09615.1"/>
    </source>
</evidence>
<comment type="caution">
    <text evidence="2">The sequence shown here is derived from an EMBL/GenBank/DDBJ whole genome shotgun (WGS) entry which is preliminary data.</text>
</comment>
<dbReference type="AlphaFoldDB" id="E6QQU4"/>
<dbReference type="EMBL" id="CABR01000041">
    <property type="protein sequence ID" value="CBI09615.1"/>
    <property type="molecule type" value="Genomic_DNA"/>
</dbReference>
<feature type="transmembrane region" description="Helical" evidence="1">
    <location>
        <begin position="71"/>
        <end position="88"/>
    </location>
</feature>
<reference evidence="2" key="1">
    <citation type="submission" date="2009-10" db="EMBL/GenBank/DDBJ databases">
        <title>Diversity of trophic interactions inside an arsenic-rich microbial ecosystem.</title>
        <authorList>
            <person name="Bertin P.N."/>
            <person name="Heinrich-Salmeron A."/>
            <person name="Pelletier E."/>
            <person name="Goulhen-Chollet F."/>
            <person name="Arsene-Ploetze F."/>
            <person name="Gallien S."/>
            <person name="Calteau A."/>
            <person name="Vallenet D."/>
            <person name="Casiot C."/>
            <person name="Chane-Woon-Ming B."/>
            <person name="Giloteaux L."/>
            <person name="Barakat M."/>
            <person name="Bonnefoy V."/>
            <person name="Bruneel O."/>
            <person name="Chandler M."/>
            <person name="Cleiss J."/>
            <person name="Duran R."/>
            <person name="Elbaz-Poulichet F."/>
            <person name="Fonknechten N."/>
            <person name="Lauga B."/>
            <person name="Mornico D."/>
            <person name="Ortet P."/>
            <person name="Schaeffer C."/>
            <person name="Siguier P."/>
            <person name="Alexander Thil Smith A."/>
            <person name="Van Dorsselaer A."/>
            <person name="Weissenbach J."/>
            <person name="Medigue C."/>
            <person name="Le Paslier D."/>
        </authorList>
    </citation>
    <scope>NUCLEOTIDE SEQUENCE</scope>
</reference>
<keyword evidence="1" id="KW-1133">Transmembrane helix</keyword>
<name>E6QQU4_9ZZZZ</name>
<protein>
    <submittedName>
        <fullName evidence="2">Uncharacterized protein</fullName>
    </submittedName>
</protein>
<evidence type="ECO:0000256" key="1">
    <source>
        <dbReference type="SAM" id="Phobius"/>
    </source>
</evidence>
<gene>
    <name evidence="2" type="ORF">CARN7_0352</name>
</gene>
<proteinExistence type="predicted"/>
<sequence length="92" mass="10512">MTHQTQRIIVLTQANTLSTLETKAVAIQVLSGNLLNGLMKTNPCKAEGVIFPASQPLVPKWHESDWQRQPLSWTLFVSCSIFFIPMFIQRWQ</sequence>
<keyword evidence="1" id="KW-0472">Membrane</keyword>
<keyword evidence="1" id="KW-0812">Transmembrane</keyword>